<reference evidence="2" key="1">
    <citation type="journal article" date="2019" name="Int. J. Syst. Evol. Microbiol.">
        <title>The Global Catalogue of Microorganisms (GCM) 10K type strain sequencing project: providing services to taxonomists for standard genome sequencing and annotation.</title>
        <authorList>
            <consortium name="The Broad Institute Genomics Platform"/>
            <consortium name="The Broad Institute Genome Sequencing Center for Infectious Disease"/>
            <person name="Wu L."/>
            <person name="Ma J."/>
        </authorList>
    </citation>
    <scope>NUCLEOTIDE SEQUENCE [LARGE SCALE GENOMIC DNA]</scope>
    <source>
        <strain evidence="2">JCM 17069</strain>
    </source>
</reference>
<gene>
    <name evidence="1" type="ORF">GCM10022389_28980</name>
</gene>
<sequence>MYGKKTVEERRATFPFSDAKKVLLVAFPNPINSIVEVDGVLITNDSLKLINMHFNIIKSFELPERKNKYYATEIVQLNQNQIDSLSNILINYKLKKDKFKEHSIFASGCYTPRNAILFLDANDKILSYIEICFECHRFIQMPKETIINFNLFSMLEESFKMIDLIKEFMKTNGLKYGVLEK</sequence>
<name>A0ABP7W4T4_9FLAO</name>
<evidence type="ECO:0000313" key="2">
    <source>
        <dbReference type="Proteomes" id="UP001500367"/>
    </source>
</evidence>
<organism evidence="1 2">
    <name type="scientific">Flavobacterium cheonanense</name>
    <dbReference type="NCBI Taxonomy" id="706183"/>
    <lineage>
        <taxon>Bacteria</taxon>
        <taxon>Pseudomonadati</taxon>
        <taxon>Bacteroidota</taxon>
        <taxon>Flavobacteriia</taxon>
        <taxon>Flavobacteriales</taxon>
        <taxon>Flavobacteriaceae</taxon>
        <taxon>Flavobacterium</taxon>
    </lineage>
</organism>
<dbReference type="Proteomes" id="UP001500367">
    <property type="component" value="Unassembled WGS sequence"/>
</dbReference>
<protein>
    <submittedName>
        <fullName evidence="1">Uncharacterized protein</fullName>
    </submittedName>
</protein>
<keyword evidence="2" id="KW-1185">Reference proteome</keyword>
<proteinExistence type="predicted"/>
<evidence type="ECO:0000313" key="1">
    <source>
        <dbReference type="EMBL" id="GAA4081088.1"/>
    </source>
</evidence>
<accession>A0ABP7W4T4</accession>
<dbReference type="EMBL" id="BAABCT010000015">
    <property type="protein sequence ID" value="GAA4081088.1"/>
    <property type="molecule type" value="Genomic_DNA"/>
</dbReference>
<comment type="caution">
    <text evidence="1">The sequence shown here is derived from an EMBL/GenBank/DDBJ whole genome shotgun (WGS) entry which is preliminary data.</text>
</comment>